<feature type="non-terminal residue" evidence="3">
    <location>
        <position position="269"/>
    </location>
</feature>
<dbReference type="AlphaFoldDB" id="A0A9P0Q7F0"/>
<evidence type="ECO:0000256" key="1">
    <source>
        <dbReference type="SAM" id="Coils"/>
    </source>
</evidence>
<evidence type="ECO:0000313" key="3">
    <source>
        <dbReference type="EMBL" id="CAH2013048.1"/>
    </source>
</evidence>
<keyword evidence="1" id="KW-0175">Coiled coil</keyword>
<protein>
    <submittedName>
        <fullName evidence="3">Uncharacterized protein</fullName>
    </submittedName>
</protein>
<organism evidence="3 4">
    <name type="scientific">Acanthoscelides obtectus</name>
    <name type="common">Bean weevil</name>
    <name type="synonym">Bruchus obtectus</name>
    <dbReference type="NCBI Taxonomy" id="200917"/>
    <lineage>
        <taxon>Eukaryota</taxon>
        <taxon>Metazoa</taxon>
        <taxon>Ecdysozoa</taxon>
        <taxon>Arthropoda</taxon>
        <taxon>Hexapoda</taxon>
        <taxon>Insecta</taxon>
        <taxon>Pterygota</taxon>
        <taxon>Neoptera</taxon>
        <taxon>Endopterygota</taxon>
        <taxon>Coleoptera</taxon>
        <taxon>Polyphaga</taxon>
        <taxon>Cucujiformia</taxon>
        <taxon>Chrysomeloidea</taxon>
        <taxon>Chrysomelidae</taxon>
        <taxon>Bruchinae</taxon>
        <taxon>Bruchini</taxon>
        <taxon>Acanthoscelides</taxon>
    </lineage>
</organism>
<evidence type="ECO:0000256" key="2">
    <source>
        <dbReference type="SAM" id="MobiDB-lite"/>
    </source>
</evidence>
<feature type="region of interest" description="Disordered" evidence="2">
    <location>
        <begin position="143"/>
        <end position="170"/>
    </location>
</feature>
<accession>A0A9P0Q7F0</accession>
<feature type="coiled-coil region" evidence="1">
    <location>
        <begin position="78"/>
        <end position="112"/>
    </location>
</feature>
<comment type="caution">
    <text evidence="3">The sequence shown here is derived from an EMBL/GenBank/DDBJ whole genome shotgun (WGS) entry which is preliminary data.</text>
</comment>
<feature type="compositionally biased region" description="Low complexity" evidence="2">
    <location>
        <begin position="143"/>
        <end position="154"/>
    </location>
</feature>
<keyword evidence="4" id="KW-1185">Reference proteome</keyword>
<evidence type="ECO:0000313" key="4">
    <source>
        <dbReference type="Proteomes" id="UP001152888"/>
    </source>
</evidence>
<name>A0A9P0Q7F0_ACAOB</name>
<reference evidence="3" key="1">
    <citation type="submission" date="2022-03" db="EMBL/GenBank/DDBJ databases">
        <authorList>
            <person name="Sayadi A."/>
        </authorList>
    </citation>
    <scope>NUCLEOTIDE SEQUENCE</scope>
</reference>
<dbReference type="EMBL" id="CAKOFQ010008260">
    <property type="protein sequence ID" value="CAH2013048.1"/>
    <property type="molecule type" value="Genomic_DNA"/>
</dbReference>
<dbReference type="Proteomes" id="UP001152888">
    <property type="component" value="Unassembled WGS sequence"/>
</dbReference>
<proteinExistence type="predicted"/>
<dbReference type="OrthoDB" id="6784086at2759"/>
<sequence>IFCLTTNVELPTTYQRVPRYAAGGAAGVVPLEGSRWRPMERPDWLVTATGAATAYADWRQGRILKPTVNKLATELARNEELSSAIMSLNCKIEKLTQKMKYKDNTIEQLERIINNVKCKTVVTDRYVQTDPSSKNSIHVQTQAVTSNSTQTQTQLTPIQNQPKRDKNPRNCIKANTTEANTTEDKRVLPLDQFAITSMLHPNSQLNNIIKDARKLTTDFTKSDYVLIMDGSNEALTKGFIQCEPLRETLKVLKATNVIIASCSTAMEMS</sequence>
<gene>
    <name evidence="3" type="ORF">ACAOBT_LOCUS33179</name>
</gene>